<keyword evidence="5" id="KW-1185">Reference proteome</keyword>
<dbReference type="InParanoid" id="A0A409V932"/>
<keyword evidence="1" id="KW-0479">Metal-binding</keyword>
<feature type="region of interest" description="Disordered" evidence="2">
    <location>
        <begin position="371"/>
        <end position="394"/>
    </location>
</feature>
<reference evidence="4 5" key="1">
    <citation type="journal article" date="2018" name="Evol. Lett.">
        <title>Horizontal gene cluster transfer increased hallucinogenic mushroom diversity.</title>
        <authorList>
            <person name="Reynolds H.T."/>
            <person name="Vijayakumar V."/>
            <person name="Gluck-Thaler E."/>
            <person name="Korotkin H.B."/>
            <person name="Matheny P.B."/>
            <person name="Slot J.C."/>
        </authorList>
    </citation>
    <scope>NUCLEOTIDE SEQUENCE [LARGE SCALE GENOMIC DNA]</scope>
    <source>
        <strain evidence="4 5">2629</strain>
    </source>
</reference>
<evidence type="ECO:0000259" key="3">
    <source>
        <dbReference type="PROSITE" id="PS50114"/>
    </source>
</evidence>
<dbReference type="GO" id="GO:0006355">
    <property type="term" value="P:regulation of DNA-templated transcription"/>
    <property type="evidence" value="ECO:0007669"/>
    <property type="project" value="InterPro"/>
</dbReference>
<dbReference type="GO" id="GO:0008270">
    <property type="term" value="F:zinc ion binding"/>
    <property type="evidence" value="ECO:0007669"/>
    <property type="project" value="UniProtKB-KW"/>
</dbReference>
<feature type="region of interest" description="Disordered" evidence="2">
    <location>
        <begin position="408"/>
        <end position="484"/>
    </location>
</feature>
<dbReference type="Pfam" id="PF00320">
    <property type="entry name" value="GATA"/>
    <property type="match status" value="1"/>
</dbReference>
<dbReference type="InterPro" id="IPR013088">
    <property type="entry name" value="Znf_NHR/GATA"/>
</dbReference>
<comment type="caution">
    <text evidence="4">The sequence shown here is derived from an EMBL/GenBank/DDBJ whole genome shotgun (WGS) entry which is preliminary data.</text>
</comment>
<evidence type="ECO:0000256" key="2">
    <source>
        <dbReference type="SAM" id="MobiDB-lite"/>
    </source>
</evidence>
<feature type="compositionally biased region" description="Low complexity" evidence="2">
    <location>
        <begin position="333"/>
        <end position="348"/>
    </location>
</feature>
<feature type="compositionally biased region" description="Polar residues" evidence="2">
    <location>
        <begin position="300"/>
        <end position="316"/>
    </location>
</feature>
<dbReference type="STRING" id="181874.A0A409V932"/>
<dbReference type="EMBL" id="NHTK01006130">
    <property type="protein sequence ID" value="PPQ63142.1"/>
    <property type="molecule type" value="Genomic_DNA"/>
</dbReference>
<dbReference type="PROSITE" id="PS50114">
    <property type="entry name" value="GATA_ZN_FINGER_2"/>
    <property type="match status" value="1"/>
</dbReference>
<feature type="region of interest" description="Disordered" evidence="2">
    <location>
        <begin position="1"/>
        <end position="29"/>
    </location>
</feature>
<dbReference type="OrthoDB" id="515401at2759"/>
<keyword evidence="1" id="KW-0863">Zinc-finger</keyword>
<keyword evidence="1" id="KW-0862">Zinc</keyword>
<accession>A0A409V932</accession>
<feature type="compositionally biased region" description="Polar residues" evidence="2">
    <location>
        <begin position="473"/>
        <end position="484"/>
    </location>
</feature>
<dbReference type="SUPFAM" id="SSF57716">
    <property type="entry name" value="Glucocorticoid receptor-like (DNA-binding domain)"/>
    <property type="match status" value="1"/>
</dbReference>
<proteinExistence type="predicted"/>
<organism evidence="4 5">
    <name type="scientific">Panaeolus cyanescens</name>
    <dbReference type="NCBI Taxonomy" id="181874"/>
    <lineage>
        <taxon>Eukaryota</taxon>
        <taxon>Fungi</taxon>
        <taxon>Dikarya</taxon>
        <taxon>Basidiomycota</taxon>
        <taxon>Agaricomycotina</taxon>
        <taxon>Agaricomycetes</taxon>
        <taxon>Agaricomycetidae</taxon>
        <taxon>Agaricales</taxon>
        <taxon>Agaricineae</taxon>
        <taxon>Galeropsidaceae</taxon>
        <taxon>Panaeolus</taxon>
    </lineage>
</organism>
<name>A0A409V932_9AGAR</name>
<sequence length="484" mass="54137">MDSLNFDGYTSYSDSSTPRTPSPTDMHFSAHHDLKHAPLDIERNIFVNNDDDSVVVHPNDPSYWSNHHPSPNFTFNNSTRPDLYDHEHPTEFHHDYFQQSSENWEHHPHHRPSEFPMVRRATFPYVRHDREEYPPFQQQHQQPENILYNARQENAYPDLPHQESFIPSMTNSPHSSYNDFEENANIKLEDTNIMVPSQPNSFYRQSPSAQCHPMTMTYLSPHTGLPVQHTDDAASKETQYLRRRCFNCHTTEPPSWRRSTLNPGKIVCNKCGLYERTHLRPRPLRFDELRAGNKARKQSTKAGQNGSGVSPKQSKLSMIKKEPREFGGLVRRSSVSSSSSVHSGSGASDWDDNVSIYSSGSAPPTSFNSPVVPSFPLSRDSQSPPLVEGGIRVPTNPLSDIASMHISGQQSTPLLAPNPPRKSHTSPAFYPASLPSSSPAPQHSHLSQDYFSAPSTGSPSESAVWTAEPAPESNGSLVASPPSS</sequence>
<dbReference type="Gene3D" id="3.30.50.10">
    <property type="entry name" value="Erythroid Transcription Factor GATA-1, subunit A"/>
    <property type="match status" value="1"/>
</dbReference>
<dbReference type="Proteomes" id="UP000284842">
    <property type="component" value="Unassembled WGS sequence"/>
</dbReference>
<dbReference type="InterPro" id="IPR000679">
    <property type="entry name" value="Znf_GATA"/>
</dbReference>
<protein>
    <recommendedName>
        <fullName evidence="3">GATA-type domain-containing protein</fullName>
    </recommendedName>
</protein>
<evidence type="ECO:0000256" key="1">
    <source>
        <dbReference type="PROSITE-ProRule" id="PRU00094"/>
    </source>
</evidence>
<gene>
    <name evidence="4" type="ORF">CVT24_005782</name>
</gene>
<dbReference type="SMART" id="SM00401">
    <property type="entry name" value="ZnF_GATA"/>
    <property type="match status" value="1"/>
</dbReference>
<evidence type="ECO:0000313" key="5">
    <source>
        <dbReference type="Proteomes" id="UP000284842"/>
    </source>
</evidence>
<feature type="compositionally biased region" description="Low complexity" evidence="2">
    <location>
        <begin position="431"/>
        <end position="448"/>
    </location>
</feature>
<feature type="compositionally biased region" description="Polar residues" evidence="2">
    <location>
        <begin position="449"/>
        <end position="463"/>
    </location>
</feature>
<feature type="compositionally biased region" description="Low complexity" evidence="2">
    <location>
        <begin position="9"/>
        <end position="25"/>
    </location>
</feature>
<dbReference type="AlphaFoldDB" id="A0A409V932"/>
<dbReference type="GO" id="GO:0043565">
    <property type="term" value="F:sequence-specific DNA binding"/>
    <property type="evidence" value="ECO:0007669"/>
    <property type="project" value="InterPro"/>
</dbReference>
<feature type="domain" description="GATA-type" evidence="3">
    <location>
        <begin position="243"/>
        <end position="296"/>
    </location>
</feature>
<evidence type="ECO:0000313" key="4">
    <source>
        <dbReference type="EMBL" id="PPQ63142.1"/>
    </source>
</evidence>
<dbReference type="CDD" id="cd00202">
    <property type="entry name" value="ZnF_GATA"/>
    <property type="match status" value="1"/>
</dbReference>
<feature type="region of interest" description="Disordered" evidence="2">
    <location>
        <begin position="285"/>
        <end position="352"/>
    </location>
</feature>